<name>A0A220QTI7_9VIRU</name>
<dbReference type="Gene3D" id="2.60.120.20">
    <property type="match status" value="1"/>
</dbReference>
<dbReference type="KEGG" id="vg:33867876"/>
<sequence length="487" mass="54067">MSDNQMPIRAINENQIVSTNGDDLPESVSQPQISMPRQISILNLINQWQPMGFRVILNLPFISDDQNFIFAIRNGPFIPTRPVHGHYDIADPGPAGTFATPIYSYSYNNMVPVVLPSDNGSAYPDPAKPTITLTNYDLPPPIATFAQSFRRWRGDMQYRLRMVAGFATQGYVIGTSVKNVFSPIGVYNQFKNRPAIERQDISFRPAMMNAYALSDTSMYRHLELTMPYDYPTAYYDQLAWISRRCTPGFLFRRFPTGNNVTQSRTLLQTEPHGDNWIVIGIRGDLNSTQAGSQIIFELEYRCAEGFQFADPFLPPSLTTLPLSSIPQSQRVYRVPDDKYTSDGIGMYTAVSVSSGTSTTTSSTTTTTTQAPLIGIGVGVQSQTASRDARGININISGQNANLGIQGNEQKYNANPNSQPIIDIPAGKNQGRRRKHRDIPQDLDPDNIETEHYIPEQVDMSSLSALERLKLASGIPGGFSLGKTSRNE</sequence>
<keyword evidence="2" id="KW-0946">Virion</keyword>
<evidence type="ECO:0000256" key="2">
    <source>
        <dbReference type="ARBA" id="ARBA00022844"/>
    </source>
</evidence>
<keyword evidence="5" id="KW-1185">Reference proteome</keyword>
<dbReference type="EMBL" id="MF041812">
    <property type="protein sequence ID" value="ASK12211.1"/>
    <property type="molecule type" value="Genomic_RNA"/>
</dbReference>
<dbReference type="RefSeq" id="YP_009407942.1">
    <property type="nucleotide sequence ID" value="NC_035456.1"/>
</dbReference>
<proteinExistence type="predicted"/>
<protein>
    <submittedName>
        <fullName evidence="4">Putative capsid protein</fullName>
    </submittedName>
</protein>
<dbReference type="GO" id="GO:0044423">
    <property type="term" value="C:virion component"/>
    <property type="evidence" value="ECO:0007669"/>
    <property type="project" value="UniProtKB-KW"/>
</dbReference>
<gene>
    <name evidence="4" type="primary">ORF4</name>
</gene>
<dbReference type="InterPro" id="IPR029053">
    <property type="entry name" value="Viral_coat"/>
</dbReference>
<feature type="region of interest" description="Disordered" evidence="3">
    <location>
        <begin position="1"/>
        <end position="30"/>
    </location>
</feature>
<feature type="region of interest" description="Disordered" evidence="3">
    <location>
        <begin position="414"/>
        <end position="446"/>
    </location>
</feature>
<evidence type="ECO:0000256" key="1">
    <source>
        <dbReference type="ARBA" id="ARBA00004328"/>
    </source>
</evidence>
<evidence type="ECO:0000313" key="4">
    <source>
        <dbReference type="EMBL" id="ASK12211.1"/>
    </source>
</evidence>
<evidence type="ECO:0000256" key="3">
    <source>
        <dbReference type="SAM" id="MobiDB-lite"/>
    </source>
</evidence>
<feature type="compositionally biased region" description="Polar residues" evidence="3">
    <location>
        <begin position="12"/>
        <end position="30"/>
    </location>
</feature>
<dbReference type="OrthoDB" id="9316at10239"/>
<evidence type="ECO:0000313" key="5">
    <source>
        <dbReference type="Proteomes" id="UP000217308"/>
    </source>
</evidence>
<comment type="subcellular location">
    <subcellularLocation>
        <location evidence="1">Virion</location>
    </subcellularLocation>
</comment>
<reference evidence="5" key="1">
    <citation type="submission" date="2017-05" db="EMBL/GenBank/DDBJ databases">
        <title>Polycipiviridae: a proposed new family of polycistronic picorna-like RNA viruses.</title>
        <authorList>
            <person name="Olendraite I."/>
            <person name="Lukhovitskaya N.I."/>
            <person name="Porter S.D."/>
            <person name="Valles S.M."/>
            <person name="Firth A.E."/>
        </authorList>
    </citation>
    <scope>NUCLEOTIDE SEQUENCE [LARGE SCALE GENOMIC DNA]</scope>
</reference>
<dbReference type="GeneID" id="33867876"/>
<accession>A0A220QTI7</accession>
<organism evidence="4 5">
    <name type="scientific">Lasius niger virus 1</name>
    <dbReference type="NCBI Taxonomy" id="2018503"/>
    <lineage>
        <taxon>Viruses</taxon>
        <taxon>Riboviria</taxon>
        <taxon>Orthornavirae</taxon>
        <taxon>Pisuviricota</taxon>
        <taxon>Pisoniviricetes</taxon>
        <taxon>Picornavirales</taxon>
        <taxon>Polycipiviridae</taxon>
        <taxon>Sopolycivirus</taxon>
        <taxon>Sopolycivirus gammalasii</taxon>
    </lineage>
</organism>
<dbReference type="Proteomes" id="UP000217308">
    <property type="component" value="Segment"/>
</dbReference>